<sequence>MDAHLGISQFQQSYECASEDRCVVDTLDLAVDRRITAVWFPLRSRHGDSLQSSPELRIDSPVYRSPERSGGSRIDGDRFSRFSCERLQSEIPATSACPIIDRRAGLGPAIVGSLWLSSHRCGANISGRA</sequence>
<accession>A0AAV0W1E3</accession>
<proteinExistence type="predicted"/>
<evidence type="ECO:0000313" key="2">
    <source>
        <dbReference type="Proteomes" id="UP001160148"/>
    </source>
</evidence>
<name>A0AAV0W1E3_9HEMI</name>
<reference evidence="1 2" key="1">
    <citation type="submission" date="2023-01" db="EMBL/GenBank/DDBJ databases">
        <authorList>
            <person name="Whitehead M."/>
        </authorList>
    </citation>
    <scope>NUCLEOTIDE SEQUENCE [LARGE SCALE GENOMIC DNA]</scope>
</reference>
<organism evidence="1 2">
    <name type="scientific">Macrosiphum euphorbiae</name>
    <name type="common">potato aphid</name>
    <dbReference type="NCBI Taxonomy" id="13131"/>
    <lineage>
        <taxon>Eukaryota</taxon>
        <taxon>Metazoa</taxon>
        <taxon>Ecdysozoa</taxon>
        <taxon>Arthropoda</taxon>
        <taxon>Hexapoda</taxon>
        <taxon>Insecta</taxon>
        <taxon>Pterygota</taxon>
        <taxon>Neoptera</taxon>
        <taxon>Paraneoptera</taxon>
        <taxon>Hemiptera</taxon>
        <taxon>Sternorrhyncha</taxon>
        <taxon>Aphidomorpha</taxon>
        <taxon>Aphidoidea</taxon>
        <taxon>Aphididae</taxon>
        <taxon>Macrosiphini</taxon>
        <taxon>Macrosiphum</taxon>
    </lineage>
</organism>
<dbReference type="AlphaFoldDB" id="A0AAV0W1E3"/>
<keyword evidence="2" id="KW-1185">Reference proteome</keyword>
<dbReference type="EMBL" id="CARXXK010000001">
    <property type="protein sequence ID" value="CAI6349393.1"/>
    <property type="molecule type" value="Genomic_DNA"/>
</dbReference>
<comment type="caution">
    <text evidence="1">The sequence shown here is derived from an EMBL/GenBank/DDBJ whole genome shotgun (WGS) entry which is preliminary data.</text>
</comment>
<evidence type="ECO:0000313" key="1">
    <source>
        <dbReference type="EMBL" id="CAI6349393.1"/>
    </source>
</evidence>
<dbReference type="Proteomes" id="UP001160148">
    <property type="component" value="Unassembled WGS sequence"/>
</dbReference>
<gene>
    <name evidence="1" type="ORF">MEUPH1_LOCUS5957</name>
</gene>
<protein>
    <submittedName>
        <fullName evidence="1">Uncharacterized protein</fullName>
    </submittedName>
</protein>